<dbReference type="RefSeq" id="WP_305962901.1">
    <property type="nucleotide sequence ID" value="NZ_JAVAMQ010000005.1"/>
</dbReference>
<dbReference type="SUPFAM" id="SSF52821">
    <property type="entry name" value="Rhodanese/Cell cycle control phosphatase"/>
    <property type="match status" value="1"/>
</dbReference>
<comment type="caution">
    <text evidence="2">The sequence shown here is derived from an EMBL/GenBank/DDBJ whole genome shotgun (WGS) entry which is preliminary data.</text>
</comment>
<evidence type="ECO:0000259" key="1">
    <source>
        <dbReference type="PROSITE" id="PS50206"/>
    </source>
</evidence>
<dbReference type="InterPro" id="IPR001763">
    <property type="entry name" value="Rhodanese-like_dom"/>
</dbReference>
<dbReference type="InterPro" id="IPR022376">
    <property type="entry name" value="PQQ_CXXCW"/>
</dbReference>
<dbReference type="Gene3D" id="3.40.250.10">
    <property type="entry name" value="Rhodanese-like domain"/>
    <property type="match status" value="1"/>
</dbReference>
<keyword evidence="3" id="KW-1185">Reference proteome</keyword>
<dbReference type="Proteomes" id="UP001224997">
    <property type="component" value="Unassembled WGS sequence"/>
</dbReference>
<dbReference type="PROSITE" id="PS50206">
    <property type="entry name" value="RHODANESE_3"/>
    <property type="match status" value="1"/>
</dbReference>
<gene>
    <name evidence="2" type="ORF">Q5Y72_08030</name>
</gene>
<evidence type="ECO:0000313" key="3">
    <source>
        <dbReference type="Proteomes" id="UP001224997"/>
    </source>
</evidence>
<dbReference type="EMBL" id="JAVAMQ010000005">
    <property type="protein sequence ID" value="MDP5307040.1"/>
    <property type="molecule type" value="Genomic_DNA"/>
</dbReference>
<dbReference type="InterPro" id="IPR036873">
    <property type="entry name" value="Rhodanese-like_dom_sf"/>
</dbReference>
<organism evidence="2 3">
    <name type="scientific">Paracoccus spongiarum</name>
    <dbReference type="NCBI Taxonomy" id="3064387"/>
    <lineage>
        <taxon>Bacteria</taxon>
        <taxon>Pseudomonadati</taxon>
        <taxon>Pseudomonadota</taxon>
        <taxon>Alphaproteobacteria</taxon>
        <taxon>Rhodobacterales</taxon>
        <taxon>Paracoccaceae</taxon>
        <taxon>Paracoccus</taxon>
    </lineage>
</organism>
<dbReference type="NCBIfam" id="TIGR03865">
    <property type="entry name" value="PQQ_CXXCW"/>
    <property type="match status" value="1"/>
</dbReference>
<feature type="domain" description="Rhodanese" evidence="1">
    <location>
        <begin position="83"/>
        <end position="166"/>
    </location>
</feature>
<accession>A0ABT9JBE2</accession>
<name>A0ABT9JBE2_9RHOB</name>
<proteinExistence type="predicted"/>
<reference evidence="2 3" key="1">
    <citation type="submission" date="2023-08" db="EMBL/GenBank/DDBJ databases">
        <authorList>
            <person name="Park J.-S."/>
        </authorList>
    </citation>
    <scope>NUCLEOTIDE SEQUENCE [LARGE SCALE GENOMIC DNA]</scope>
    <source>
        <strain evidence="2 3">2205BS29-5</strain>
    </source>
</reference>
<dbReference type="Pfam" id="PF00581">
    <property type="entry name" value="Rhodanese"/>
    <property type="match status" value="1"/>
</dbReference>
<dbReference type="CDD" id="cd00158">
    <property type="entry name" value="RHOD"/>
    <property type="match status" value="1"/>
</dbReference>
<protein>
    <submittedName>
        <fullName evidence="2">PQQ-dependent catabolism-associated CXXCW motif protein</fullName>
    </submittedName>
</protein>
<sequence>MLVLVAALAGPVAAQVPEPDDYRGEPYRAPVPSTLAGAEVVDAAGAIALHAQGVPFVDVLPRKTRPPELPEGTVWREPPHETIPGALWLWNTGYQKLSEVEHARLVDGLEKASGGDLAAPLVIFCRADCWMSWNAARRAVEMGYQRISWFPGGIEQWQAAGGAALVSAEPVAP</sequence>
<evidence type="ECO:0000313" key="2">
    <source>
        <dbReference type="EMBL" id="MDP5307040.1"/>
    </source>
</evidence>